<organism evidence="1 2">
    <name type="scientific">Candidatus Nitrospira nitrosa</name>
    <dbReference type="NCBI Taxonomy" id="1742972"/>
    <lineage>
        <taxon>Bacteria</taxon>
        <taxon>Pseudomonadati</taxon>
        <taxon>Nitrospirota</taxon>
        <taxon>Nitrospiria</taxon>
        <taxon>Nitrospirales</taxon>
        <taxon>Nitrospiraceae</taxon>
        <taxon>Nitrospira</taxon>
    </lineage>
</organism>
<evidence type="ECO:0008006" key="3">
    <source>
        <dbReference type="Google" id="ProtNLM"/>
    </source>
</evidence>
<keyword evidence="2" id="KW-1185">Reference proteome</keyword>
<dbReference type="AlphaFoldDB" id="A0A0S4LQQ2"/>
<dbReference type="Proteomes" id="UP000199032">
    <property type="component" value="Unassembled WGS sequence"/>
</dbReference>
<evidence type="ECO:0000313" key="1">
    <source>
        <dbReference type="EMBL" id="CUS39599.1"/>
    </source>
</evidence>
<name>A0A0S4LQQ2_9BACT</name>
<dbReference type="RefSeq" id="WP_090751294.1">
    <property type="nucleotide sequence ID" value="NZ_CZQA01000014.1"/>
</dbReference>
<dbReference type="OrthoDB" id="8451054at2"/>
<reference evidence="1 2" key="1">
    <citation type="submission" date="2015-10" db="EMBL/GenBank/DDBJ databases">
        <authorList>
            <person name="Gilbert D.G."/>
        </authorList>
    </citation>
    <scope>NUCLEOTIDE SEQUENCE [LARGE SCALE GENOMIC DNA]</scope>
    <source>
        <strain evidence="1">COMA1</strain>
    </source>
</reference>
<proteinExistence type="predicted"/>
<dbReference type="EMBL" id="CZQA01000014">
    <property type="protein sequence ID" value="CUS39599.1"/>
    <property type="molecule type" value="Genomic_DNA"/>
</dbReference>
<evidence type="ECO:0000313" key="2">
    <source>
        <dbReference type="Proteomes" id="UP000199032"/>
    </source>
</evidence>
<dbReference type="STRING" id="1742972.COMA1_80103"/>
<gene>
    <name evidence="1" type="ORF">COMA1_80103</name>
</gene>
<protein>
    <recommendedName>
        <fullName evidence="3">DUF2281 domain-containing protein</fullName>
    </recommendedName>
</protein>
<sequence>MSTAEQIFKEVQKLPDVLAREVLDFVEYIEIKHGLRDRHTEELKQAQEPAMRHVWDNQDDEVWNGV</sequence>
<accession>A0A0S4LQQ2</accession>